<dbReference type="EMBL" id="LK023318">
    <property type="protein sequence ID" value="CDS06071.1"/>
    <property type="molecule type" value="Genomic_DNA"/>
</dbReference>
<evidence type="ECO:0000256" key="1">
    <source>
        <dbReference type="SAM" id="MobiDB-lite"/>
    </source>
</evidence>
<accession>A0A077WEK6</accession>
<feature type="region of interest" description="Disordered" evidence="1">
    <location>
        <begin position="63"/>
        <end position="93"/>
    </location>
</feature>
<protein>
    <submittedName>
        <fullName evidence="2">Uncharacterized protein</fullName>
    </submittedName>
</protein>
<organism evidence="2">
    <name type="scientific">Lichtheimia ramosa</name>
    <dbReference type="NCBI Taxonomy" id="688394"/>
    <lineage>
        <taxon>Eukaryota</taxon>
        <taxon>Fungi</taxon>
        <taxon>Fungi incertae sedis</taxon>
        <taxon>Mucoromycota</taxon>
        <taxon>Mucoromycotina</taxon>
        <taxon>Mucoromycetes</taxon>
        <taxon>Mucorales</taxon>
        <taxon>Lichtheimiaceae</taxon>
        <taxon>Lichtheimia</taxon>
    </lineage>
</organism>
<reference evidence="2" key="1">
    <citation type="journal article" date="2014" name="Genome Announc.">
        <title>De novo whole-genome sequence and genome annotation of Lichtheimia ramosa.</title>
        <authorList>
            <person name="Linde J."/>
            <person name="Schwartze V."/>
            <person name="Binder U."/>
            <person name="Lass-Florl C."/>
            <person name="Voigt K."/>
            <person name="Horn F."/>
        </authorList>
    </citation>
    <scope>NUCLEOTIDE SEQUENCE</scope>
    <source>
        <strain evidence="2">JMRC FSU:6197</strain>
    </source>
</reference>
<dbReference type="AlphaFoldDB" id="A0A077WEK6"/>
<gene>
    <name evidence="2" type="ORF">LRAMOSA08599</name>
</gene>
<proteinExistence type="predicted"/>
<evidence type="ECO:0000313" key="2">
    <source>
        <dbReference type="EMBL" id="CDS06071.1"/>
    </source>
</evidence>
<dbReference type="OrthoDB" id="2289749at2759"/>
<sequence length="93" mass="10757">MLITSYLGQCRIPRSFQDISKFKDTLNFLFEWKNFLEEIAKEVNARFADDGDIKLLGIFRTPSTPRHTTPDVPATAMTPSRSSRKRHLDEIDL</sequence>
<name>A0A077WEK6_9FUNG</name>